<dbReference type="EMBL" id="CP019124">
    <property type="protein sequence ID" value="APX88458.1"/>
    <property type="molecule type" value="Genomic_DNA"/>
</dbReference>
<evidence type="ECO:0000313" key="1">
    <source>
        <dbReference type="EMBL" id="APX88458.1"/>
    </source>
</evidence>
<proteinExistence type="predicted"/>
<sequence length="153" mass="16018">MKTRLVIALSTAALLAGCGWSDSSLNPFSWFRSEPEVRVAATATAIPADPRPLVAQVLTVGVERTTSGAILTAIGLPPTQGYYDAELVALNDGRPLDGVLRYEFRASPPPAPRPAGTQPSREISAAQALSANLLAGVARIEVIAATNRRAASR</sequence>
<dbReference type="PROSITE" id="PS51257">
    <property type="entry name" value="PROKAR_LIPOPROTEIN"/>
    <property type="match status" value="1"/>
</dbReference>
<dbReference type="STRING" id="1267768.BV394_00875"/>
<keyword evidence="2" id="KW-1185">Reference proteome</keyword>
<accession>A0A1U7DEZ9</accession>
<gene>
    <name evidence="1" type="ORF">BV394_00875</name>
</gene>
<name>A0A1U7DEZ9_9RHOB</name>
<dbReference type="OrthoDB" id="7773807at2"/>
<dbReference type="Proteomes" id="UP000187266">
    <property type="component" value="Chromosome"/>
</dbReference>
<protein>
    <submittedName>
        <fullName evidence="1">Uncharacterized protein</fullName>
    </submittedName>
</protein>
<dbReference type="AlphaFoldDB" id="A0A1U7DEZ9"/>
<reference evidence="1 2" key="1">
    <citation type="submission" date="2017-01" db="EMBL/GenBank/DDBJ databases">
        <title>Genomic analysis of Xuhuaishuia manganoxidans DY6-4.</title>
        <authorList>
            <person name="Wang X."/>
        </authorList>
    </citation>
    <scope>NUCLEOTIDE SEQUENCE [LARGE SCALE GENOMIC DNA]</scope>
    <source>
        <strain evidence="1 2">DY6-4</strain>
    </source>
</reference>
<dbReference type="RefSeq" id="WP_076978482.1">
    <property type="nucleotide sequence ID" value="NZ_CP019124.1"/>
</dbReference>
<accession>A0A2M9DH20</accession>
<evidence type="ECO:0000313" key="2">
    <source>
        <dbReference type="Proteomes" id="UP000187266"/>
    </source>
</evidence>
<organism evidence="1 2">
    <name type="scientific">Brevirhabdus pacifica</name>
    <dbReference type="NCBI Taxonomy" id="1267768"/>
    <lineage>
        <taxon>Bacteria</taxon>
        <taxon>Pseudomonadati</taxon>
        <taxon>Pseudomonadota</taxon>
        <taxon>Alphaproteobacteria</taxon>
        <taxon>Rhodobacterales</taxon>
        <taxon>Paracoccaceae</taxon>
        <taxon>Brevirhabdus</taxon>
    </lineage>
</organism>